<evidence type="ECO:0000256" key="1">
    <source>
        <dbReference type="ARBA" id="ARBA00022723"/>
    </source>
</evidence>
<dbReference type="SMART" id="SM00575">
    <property type="entry name" value="ZnF_PMZ"/>
    <property type="match status" value="1"/>
</dbReference>
<evidence type="ECO:0000313" key="8">
    <source>
        <dbReference type="EMBL" id="SPT20285.1"/>
    </source>
</evidence>
<protein>
    <submittedName>
        <fullName evidence="8">Uncharacterized protein</fullName>
    </submittedName>
</protein>
<evidence type="ECO:0000259" key="6">
    <source>
        <dbReference type="PROSITE" id="PS50158"/>
    </source>
</evidence>
<feature type="region of interest" description="Disordered" evidence="5">
    <location>
        <begin position="110"/>
        <end position="135"/>
    </location>
</feature>
<dbReference type="PROSITE" id="PS50966">
    <property type="entry name" value="ZF_SWIM"/>
    <property type="match status" value="1"/>
</dbReference>
<dbReference type="EMBL" id="LS480641">
    <property type="protein sequence ID" value="SPT20285.1"/>
    <property type="molecule type" value="Genomic_DNA"/>
</dbReference>
<feature type="compositionally biased region" description="Basic residues" evidence="5">
    <location>
        <begin position="110"/>
        <end position="119"/>
    </location>
</feature>
<reference evidence="8 9" key="1">
    <citation type="submission" date="2018-05" db="EMBL/GenBank/DDBJ databases">
        <authorList>
            <person name="Thind KAUR A."/>
        </authorList>
    </citation>
    <scope>NUCLEOTIDE SEQUENCE [LARGE SCALE GENOMIC DNA]</scope>
</reference>
<evidence type="ECO:0000259" key="7">
    <source>
        <dbReference type="PROSITE" id="PS50966"/>
    </source>
</evidence>
<dbReference type="GO" id="GO:0008270">
    <property type="term" value="F:zinc ion binding"/>
    <property type="evidence" value="ECO:0007669"/>
    <property type="project" value="UniProtKB-KW"/>
</dbReference>
<dbReference type="InterPro" id="IPR001878">
    <property type="entry name" value="Znf_CCHC"/>
</dbReference>
<feature type="compositionally biased region" description="Low complexity" evidence="5">
    <location>
        <begin position="180"/>
        <end position="189"/>
    </location>
</feature>
<dbReference type="PANTHER" id="PTHR31973:SF187">
    <property type="entry name" value="MUTATOR TRANSPOSASE MUDRA PROTEIN"/>
    <property type="match status" value="1"/>
</dbReference>
<feature type="compositionally biased region" description="Basic residues" evidence="5">
    <location>
        <begin position="190"/>
        <end position="204"/>
    </location>
</feature>
<dbReference type="Proteomes" id="UP000280104">
    <property type="component" value="Chromosome II"/>
</dbReference>
<dbReference type="AlphaFoldDB" id="A0A7H4LNU6"/>
<gene>
    <name evidence="8" type="ORF">CAMPLR22A2D_LOCUS4915</name>
</gene>
<evidence type="ECO:0000256" key="3">
    <source>
        <dbReference type="ARBA" id="ARBA00022833"/>
    </source>
</evidence>
<dbReference type="PANTHER" id="PTHR31973">
    <property type="entry name" value="POLYPROTEIN, PUTATIVE-RELATED"/>
    <property type="match status" value="1"/>
</dbReference>
<feature type="region of interest" description="Disordered" evidence="5">
    <location>
        <begin position="180"/>
        <end position="250"/>
    </location>
</feature>
<organism evidence="8 9">
    <name type="scientific">Triticum aestivum</name>
    <name type="common">Wheat</name>
    <dbReference type="NCBI Taxonomy" id="4565"/>
    <lineage>
        <taxon>Eukaryota</taxon>
        <taxon>Viridiplantae</taxon>
        <taxon>Streptophyta</taxon>
        <taxon>Embryophyta</taxon>
        <taxon>Tracheophyta</taxon>
        <taxon>Spermatophyta</taxon>
        <taxon>Magnoliopsida</taxon>
        <taxon>Liliopsida</taxon>
        <taxon>Poales</taxon>
        <taxon>Poaceae</taxon>
        <taxon>BOP clade</taxon>
        <taxon>Pooideae</taxon>
        <taxon>Triticodae</taxon>
        <taxon>Triticeae</taxon>
        <taxon>Triticinae</taxon>
        <taxon>Triticum</taxon>
    </lineage>
</organism>
<dbReference type="PROSITE" id="PS50158">
    <property type="entry name" value="ZF_CCHC"/>
    <property type="match status" value="1"/>
</dbReference>
<keyword evidence="2 4" id="KW-0863">Zinc-finger</keyword>
<dbReference type="Gene3D" id="4.10.60.10">
    <property type="entry name" value="Zinc finger, CCHC-type"/>
    <property type="match status" value="1"/>
</dbReference>
<sequence>MKVVRRSDVEAEITAVDKENREWRYPVDIAKETCSCRQWQVKGLPCIHALYFITSLRGPVSEIEPYVHEFYSIEKFKAAYADNIPAMVGKQQWDIVDPGFKLQAPVLRRPKGRPRKTRIRSSAEGAGLGPRKRKCKRCGGFGHIARICKNPVDPAFGEDEPDLHAGDAPFVAGEGDLEPSVVASSVGSRKSVKKKTEKKTNKRKNKEDEHSTRTEGSTSGSVASPMHTRVAHKSPDSPAQNTRSKKRLHM</sequence>
<dbReference type="InterPro" id="IPR036875">
    <property type="entry name" value="Znf_CCHC_sf"/>
</dbReference>
<dbReference type="InterPro" id="IPR007527">
    <property type="entry name" value="Znf_SWIM"/>
</dbReference>
<evidence type="ECO:0000256" key="5">
    <source>
        <dbReference type="SAM" id="MobiDB-lite"/>
    </source>
</evidence>
<evidence type="ECO:0000313" key="9">
    <source>
        <dbReference type="Proteomes" id="UP000280104"/>
    </source>
</evidence>
<proteinExistence type="predicted"/>
<evidence type="ECO:0000256" key="2">
    <source>
        <dbReference type="ARBA" id="ARBA00022771"/>
    </source>
</evidence>
<dbReference type="Pfam" id="PF04434">
    <property type="entry name" value="SWIM"/>
    <property type="match status" value="1"/>
</dbReference>
<dbReference type="SUPFAM" id="SSF57756">
    <property type="entry name" value="Retrovirus zinc finger-like domains"/>
    <property type="match status" value="1"/>
</dbReference>
<accession>A0A7H4LNU6</accession>
<name>A0A7H4LNU6_WHEAT</name>
<dbReference type="GO" id="GO:0003676">
    <property type="term" value="F:nucleic acid binding"/>
    <property type="evidence" value="ECO:0007669"/>
    <property type="project" value="InterPro"/>
</dbReference>
<feature type="domain" description="CCHC-type" evidence="6">
    <location>
        <begin position="133"/>
        <end position="150"/>
    </location>
</feature>
<dbReference type="InterPro" id="IPR006564">
    <property type="entry name" value="Znf_PMZ"/>
</dbReference>
<keyword evidence="3" id="KW-0862">Zinc</keyword>
<evidence type="ECO:0000256" key="4">
    <source>
        <dbReference type="PROSITE-ProRule" id="PRU00047"/>
    </source>
</evidence>
<dbReference type="SMART" id="SM00343">
    <property type="entry name" value="ZnF_C2HC"/>
    <property type="match status" value="1"/>
</dbReference>
<feature type="domain" description="SWIM-type" evidence="7">
    <location>
        <begin position="25"/>
        <end position="57"/>
    </location>
</feature>
<keyword evidence="1" id="KW-0479">Metal-binding</keyword>